<dbReference type="GO" id="GO:0005840">
    <property type="term" value="C:ribosome"/>
    <property type="evidence" value="ECO:0007669"/>
    <property type="project" value="UniProtKB-KW"/>
</dbReference>
<name>A0A381XAD1_9ZZZZ</name>
<dbReference type="PANTHER" id="PTHR13528:SF2">
    <property type="entry name" value="LARGE RIBOSOMAL SUBUNIT PROTEIN BL28M"/>
    <property type="match status" value="1"/>
</dbReference>
<dbReference type="AlphaFoldDB" id="A0A381XAD1"/>
<reference evidence="4" key="1">
    <citation type="submission" date="2018-05" db="EMBL/GenBank/DDBJ databases">
        <authorList>
            <person name="Lanie J.A."/>
            <person name="Ng W.-L."/>
            <person name="Kazmierczak K.M."/>
            <person name="Andrzejewski T.M."/>
            <person name="Davidsen T.M."/>
            <person name="Wayne K.J."/>
            <person name="Tettelin H."/>
            <person name="Glass J.I."/>
            <person name="Rusch D."/>
            <person name="Podicherti R."/>
            <person name="Tsui H.-C.T."/>
            <person name="Winkler M.E."/>
        </authorList>
    </citation>
    <scope>NUCLEOTIDE SEQUENCE</scope>
</reference>
<dbReference type="GO" id="GO:1990904">
    <property type="term" value="C:ribonucleoprotein complex"/>
    <property type="evidence" value="ECO:0007669"/>
    <property type="project" value="UniProtKB-KW"/>
</dbReference>
<evidence type="ECO:0000256" key="3">
    <source>
        <dbReference type="ARBA" id="ARBA00023274"/>
    </source>
</evidence>
<dbReference type="NCBIfam" id="TIGR00009">
    <property type="entry name" value="L28"/>
    <property type="match status" value="1"/>
</dbReference>
<dbReference type="InterPro" id="IPR001383">
    <property type="entry name" value="Ribosomal_bL28_bact-type"/>
</dbReference>
<evidence type="ECO:0000256" key="1">
    <source>
        <dbReference type="ARBA" id="ARBA00008760"/>
    </source>
</evidence>
<gene>
    <name evidence="4" type="ORF">METZ01_LOCUS114001</name>
</gene>
<organism evidence="4">
    <name type="scientific">marine metagenome</name>
    <dbReference type="NCBI Taxonomy" id="408172"/>
    <lineage>
        <taxon>unclassified sequences</taxon>
        <taxon>metagenomes</taxon>
        <taxon>ecological metagenomes</taxon>
    </lineage>
</organism>
<dbReference type="Pfam" id="PF00830">
    <property type="entry name" value="Ribosomal_L28"/>
    <property type="match status" value="1"/>
</dbReference>
<dbReference type="InterPro" id="IPR037147">
    <property type="entry name" value="Ribosomal_bL28_sf"/>
</dbReference>
<evidence type="ECO:0000256" key="2">
    <source>
        <dbReference type="ARBA" id="ARBA00022980"/>
    </source>
</evidence>
<dbReference type="InterPro" id="IPR034704">
    <property type="entry name" value="Ribosomal_bL28/bL31-like_sf"/>
</dbReference>
<dbReference type="GO" id="GO:0006412">
    <property type="term" value="P:translation"/>
    <property type="evidence" value="ECO:0007669"/>
    <property type="project" value="InterPro"/>
</dbReference>
<protein>
    <recommendedName>
        <fullName evidence="5">50S ribosomal protein L28</fullName>
    </recommendedName>
</protein>
<dbReference type="PANTHER" id="PTHR13528">
    <property type="entry name" value="39S RIBOSOMAL PROTEIN L28, MITOCHONDRIAL"/>
    <property type="match status" value="1"/>
</dbReference>
<proteinExistence type="inferred from homology"/>
<dbReference type="Gene3D" id="2.30.170.40">
    <property type="entry name" value="Ribosomal protein L28/L24"/>
    <property type="match status" value="1"/>
</dbReference>
<dbReference type="FunFam" id="2.30.170.40:FF:000001">
    <property type="entry name" value="50S ribosomal protein L28"/>
    <property type="match status" value="1"/>
</dbReference>
<evidence type="ECO:0008006" key="5">
    <source>
        <dbReference type="Google" id="ProtNLM"/>
    </source>
</evidence>
<sequence length="78" mass="9183">MSRVCDVTGKKPMFGNKVSHAHNKSRRRFDVNLQKKRFWLPDEKRFVTLKVSTRGMRTIDKKGIRKVVNELRAQGKKI</sequence>
<dbReference type="HAMAP" id="MF_00373">
    <property type="entry name" value="Ribosomal_bL28"/>
    <property type="match status" value="1"/>
</dbReference>
<dbReference type="GO" id="GO:0003735">
    <property type="term" value="F:structural constituent of ribosome"/>
    <property type="evidence" value="ECO:0007669"/>
    <property type="project" value="InterPro"/>
</dbReference>
<dbReference type="SUPFAM" id="SSF143800">
    <property type="entry name" value="L28p-like"/>
    <property type="match status" value="1"/>
</dbReference>
<dbReference type="EMBL" id="UINC01014317">
    <property type="protein sequence ID" value="SVA61147.1"/>
    <property type="molecule type" value="Genomic_DNA"/>
</dbReference>
<accession>A0A381XAD1</accession>
<comment type="similarity">
    <text evidence="1">Belongs to the bacterial ribosomal protein bL28 family.</text>
</comment>
<evidence type="ECO:0000313" key="4">
    <source>
        <dbReference type="EMBL" id="SVA61147.1"/>
    </source>
</evidence>
<keyword evidence="3" id="KW-0687">Ribonucleoprotein</keyword>
<keyword evidence="2" id="KW-0689">Ribosomal protein</keyword>
<dbReference type="InterPro" id="IPR026569">
    <property type="entry name" value="Ribosomal_bL28"/>
</dbReference>